<feature type="non-terminal residue" evidence="2">
    <location>
        <position position="1"/>
    </location>
</feature>
<name>A0A0S3SIL2_PHAAN</name>
<evidence type="ECO:0000313" key="2">
    <source>
        <dbReference type="EMBL" id="BAT92698.1"/>
    </source>
</evidence>
<reference evidence="2 3" key="1">
    <citation type="journal article" date="2015" name="Sci. Rep.">
        <title>The power of single molecule real-time sequencing technology in the de novo assembly of a eukaryotic genome.</title>
        <authorList>
            <person name="Sakai H."/>
            <person name="Naito K."/>
            <person name="Ogiso-Tanaka E."/>
            <person name="Takahashi Y."/>
            <person name="Iseki K."/>
            <person name="Muto C."/>
            <person name="Satou K."/>
            <person name="Teruya K."/>
            <person name="Shiroma A."/>
            <person name="Shimoji M."/>
            <person name="Hirano T."/>
            <person name="Itoh T."/>
            <person name="Kaga A."/>
            <person name="Tomooka N."/>
        </authorList>
    </citation>
    <scope>NUCLEOTIDE SEQUENCE [LARGE SCALE GENOMIC DNA]</scope>
    <source>
        <strain evidence="3">cv. Shumari</strain>
    </source>
</reference>
<gene>
    <name evidence="2" type="primary">Vigan.07G150400</name>
    <name evidence="2" type="ORF">VIGAN_07150400</name>
</gene>
<evidence type="ECO:0000313" key="3">
    <source>
        <dbReference type="Proteomes" id="UP000291084"/>
    </source>
</evidence>
<keyword evidence="1" id="KW-1133">Transmembrane helix</keyword>
<feature type="transmembrane region" description="Helical" evidence="1">
    <location>
        <begin position="36"/>
        <end position="54"/>
    </location>
</feature>
<evidence type="ECO:0000256" key="1">
    <source>
        <dbReference type="SAM" id="Phobius"/>
    </source>
</evidence>
<dbReference type="EMBL" id="AP015040">
    <property type="protein sequence ID" value="BAT92698.1"/>
    <property type="molecule type" value="Genomic_DNA"/>
</dbReference>
<dbReference type="Proteomes" id="UP000291084">
    <property type="component" value="Chromosome 7"/>
</dbReference>
<protein>
    <submittedName>
        <fullName evidence="2">Uncharacterized protein</fullName>
    </submittedName>
</protein>
<sequence>ICVSKTEYTSWGTEYTSKEDQIQHPFNLCIKLKPNVFFIFKLSNLLVFVFIFMGKIDFLKQITQNLANIVSTQTNTFHLSNISSLFFLRV</sequence>
<accession>A0A0S3SIL2</accession>
<keyword evidence="3" id="KW-1185">Reference proteome</keyword>
<keyword evidence="1" id="KW-0472">Membrane</keyword>
<dbReference type="AlphaFoldDB" id="A0A0S3SIL2"/>
<organism evidence="2 3">
    <name type="scientific">Vigna angularis var. angularis</name>
    <dbReference type="NCBI Taxonomy" id="157739"/>
    <lineage>
        <taxon>Eukaryota</taxon>
        <taxon>Viridiplantae</taxon>
        <taxon>Streptophyta</taxon>
        <taxon>Embryophyta</taxon>
        <taxon>Tracheophyta</taxon>
        <taxon>Spermatophyta</taxon>
        <taxon>Magnoliopsida</taxon>
        <taxon>eudicotyledons</taxon>
        <taxon>Gunneridae</taxon>
        <taxon>Pentapetalae</taxon>
        <taxon>rosids</taxon>
        <taxon>fabids</taxon>
        <taxon>Fabales</taxon>
        <taxon>Fabaceae</taxon>
        <taxon>Papilionoideae</taxon>
        <taxon>50 kb inversion clade</taxon>
        <taxon>NPAAA clade</taxon>
        <taxon>indigoferoid/millettioid clade</taxon>
        <taxon>Phaseoleae</taxon>
        <taxon>Vigna</taxon>
    </lineage>
</organism>
<proteinExistence type="predicted"/>
<keyword evidence="1" id="KW-0812">Transmembrane</keyword>